<dbReference type="EMBL" id="CP042305">
    <property type="protein sequence ID" value="QDZ15154.1"/>
    <property type="molecule type" value="Genomic_DNA"/>
</dbReference>
<dbReference type="CDD" id="cd00060">
    <property type="entry name" value="FHA"/>
    <property type="match status" value="1"/>
</dbReference>
<dbReference type="OrthoDB" id="5065133at2"/>
<gene>
    <name evidence="2" type="ORF">FPZ11_10570</name>
</gene>
<accession>A0A5B8M5C2</accession>
<dbReference type="KEGG" id="huw:FPZ11_10570"/>
<evidence type="ECO:0000256" key="1">
    <source>
        <dbReference type="SAM" id="MobiDB-lite"/>
    </source>
</evidence>
<feature type="compositionally biased region" description="Basic and acidic residues" evidence="1">
    <location>
        <begin position="145"/>
        <end position="154"/>
    </location>
</feature>
<evidence type="ECO:0000313" key="3">
    <source>
        <dbReference type="Proteomes" id="UP000320216"/>
    </source>
</evidence>
<reference evidence="2 3" key="1">
    <citation type="submission" date="2019-07" db="EMBL/GenBank/DDBJ databases">
        <title>Full genome sequence of Humibacter sp. WJ7-1.</title>
        <authorList>
            <person name="Im W.-T."/>
        </authorList>
    </citation>
    <scope>NUCLEOTIDE SEQUENCE [LARGE SCALE GENOMIC DNA]</scope>
    <source>
        <strain evidence="2 3">WJ7-1</strain>
    </source>
</reference>
<dbReference type="RefSeq" id="WP_146320733.1">
    <property type="nucleotide sequence ID" value="NZ_CP042305.1"/>
</dbReference>
<sequence>MADQPQKETNSRVTTTHAAWGAGNPRLLVSRDDQRFVFDIEGDETRIGSAADNELRLEDLDVLHARIQHDDRDEYVLTLLGSGESELPAESSDRGEPTVLRTGARFMLGPWTVVYQRDEYADHGRPYGGREGGEGDVQYTQPPRPDYRRERGAS</sequence>
<dbReference type="InterPro" id="IPR008984">
    <property type="entry name" value="SMAD_FHA_dom_sf"/>
</dbReference>
<proteinExistence type="predicted"/>
<dbReference type="AlphaFoldDB" id="A0A5B8M5C2"/>
<organism evidence="2 3">
    <name type="scientific">Humibacter ginsenosidimutans</name>
    <dbReference type="NCBI Taxonomy" id="2599293"/>
    <lineage>
        <taxon>Bacteria</taxon>
        <taxon>Bacillati</taxon>
        <taxon>Actinomycetota</taxon>
        <taxon>Actinomycetes</taxon>
        <taxon>Micrococcales</taxon>
        <taxon>Microbacteriaceae</taxon>
        <taxon>Humibacter</taxon>
    </lineage>
</organism>
<name>A0A5B8M5C2_9MICO</name>
<keyword evidence="3" id="KW-1185">Reference proteome</keyword>
<dbReference type="SUPFAM" id="SSF49879">
    <property type="entry name" value="SMAD/FHA domain"/>
    <property type="match status" value="1"/>
</dbReference>
<feature type="region of interest" description="Disordered" evidence="1">
    <location>
        <begin position="122"/>
        <end position="154"/>
    </location>
</feature>
<protein>
    <submittedName>
        <fullName evidence="2">FHA domain-containing protein</fullName>
    </submittedName>
</protein>
<dbReference type="Gene3D" id="2.60.200.20">
    <property type="match status" value="1"/>
</dbReference>
<evidence type="ECO:0000313" key="2">
    <source>
        <dbReference type="EMBL" id="QDZ15154.1"/>
    </source>
</evidence>
<dbReference type="Proteomes" id="UP000320216">
    <property type="component" value="Chromosome"/>
</dbReference>